<dbReference type="InterPro" id="IPR019276">
    <property type="entry name" value="DUF2303"/>
</dbReference>
<dbReference type="Proteomes" id="UP000217780">
    <property type="component" value="Unassembled WGS sequence"/>
</dbReference>
<dbReference type="Pfam" id="PF10065">
    <property type="entry name" value="DUF2303"/>
    <property type="match status" value="1"/>
</dbReference>
<gene>
    <name evidence="1" type="ORF">CLI92_09255</name>
</gene>
<evidence type="ECO:0000313" key="2">
    <source>
        <dbReference type="Proteomes" id="UP000217780"/>
    </source>
</evidence>
<dbReference type="EMBL" id="NTBI01000007">
    <property type="protein sequence ID" value="PAX16506.1"/>
    <property type="molecule type" value="Genomic_DNA"/>
</dbReference>
<name>A0A2A2T4M4_9BURK</name>
<proteinExistence type="predicted"/>
<reference evidence="1 2" key="1">
    <citation type="submission" date="2017-08" db="EMBL/GenBank/DDBJ databases">
        <title>WGS of Clinical strains of the CDC Group NO-1 linked to zoonotic infections in humans.</title>
        <authorList>
            <person name="Bernier A.-M."/>
            <person name="Bernard K."/>
        </authorList>
    </citation>
    <scope>NUCLEOTIDE SEQUENCE [LARGE SCALE GENOMIC DNA]</scope>
    <source>
        <strain evidence="1 2">NML91-0035</strain>
    </source>
</reference>
<dbReference type="AlphaFoldDB" id="A0A2A2T4M4"/>
<protein>
    <submittedName>
        <fullName evidence="1">Uncharacterized protein</fullName>
    </submittedName>
</protein>
<comment type="caution">
    <text evidence="1">The sequence shown here is derived from an EMBL/GenBank/DDBJ whole genome shotgun (WGS) entry which is preliminary data.</text>
</comment>
<sequence>MPERKPMFDKQAIETLQEGQSIAQANEAMATSAEARHVVALPSDYKQHDLEPFQPRRRRARGKMETPDLQSFAAYATAHAEGGASIFIEPENMRATAVLNLGQPAAPGQADNKAVLEPTTTAAYNALNRITAGKNKQQDVAEFLEDWTEHITCFNDEGEISPPRAIAAVRKISIEASRKLENEEQALSATRSAFENITASSKEPLPALIYFRCQPYADLQERQFVLRLGVLTGEEKPAITLRVIKREQHQQQMAEELAERIRAAMGSADVAIYKGQYHRHQ</sequence>
<organism evidence="1 2">
    <name type="scientific">Vandammella animalimorsus</name>
    <dbReference type="NCBI Taxonomy" id="2029117"/>
    <lineage>
        <taxon>Bacteria</taxon>
        <taxon>Pseudomonadati</taxon>
        <taxon>Pseudomonadota</taxon>
        <taxon>Betaproteobacteria</taxon>
        <taxon>Burkholderiales</taxon>
        <taxon>Comamonadaceae</taxon>
        <taxon>Vandammella</taxon>
    </lineage>
</organism>
<evidence type="ECO:0000313" key="1">
    <source>
        <dbReference type="EMBL" id="PAX16506.1"/>
    </source>
</evidence>
<accession>A0A2A2T4M4</accession>